<dbReference type="Ensembl" id="ENSLLET00000037640.1">
    <property type="protein sequence ID" value="ENSLLEP00000036239.1"/>
    <property type="gene ID" value="ENSLLEG00000022928.1"/>
</dbReference>
<dbReference type="InterPro" id="IPR001909">
    <property type="entry name" value="KRAB"/>
</dbReference>
<dbReference type="PANTHER" id="PTHR23232">
    <property type="entry name" value="KRAB DOMAIN C2H2 ZINC FINGER"/>
    <property type="match status" value="1"/>
</dbReference>
<reference evidence="2" key="2">
    <citation type="submission" date="2025-09" db="UniProtKB">
        <authorList>
            <consortium name="Ensembl"/>
        </authorList>
    </citation>
    <scope>IDENTIFICATION</scope>
</reference>
<evidence type="ECO:0000313" key="3">
    <source>
        <dbReference type="Proteomes" id="UP000694569"/>
    </source>
</evidence>
<dbReference type="Proteomes" id="UP000694569">
    <property type="component" value="Unplaced"/>
</dbReference>
<organism evidence="2 3">
    <name type="scientific">Leptobrachium leishanense</name>
    <name type="common">Leishan spiny toad</name>
    <dbReference type="NCBI Taxonomy" id="445787"/>
    <lineage>
        <taxon>Eukaryota</taxon>
        <taxon>Metazoa</taxon>
        <taxon>Chordata</taxon>
        <taxon>Craniata</taxon>
        <taxon>Vertebrata</taxon>
        <taxon>Euteleostomi</taxon>
        <taxon>Amphibia</taxon>
        <taxon>Batrachia</taxon>
        <taxon>Anura</taxon>
        <taxon>Pelobatoidea</taxon>
        <taxon>Megophryidae</taxon>
        <taxon>Leptobrachium</taxon>
    </lineage>
</organism>
<accession>A0A8C5QDK6</accession>
<dbReference type="CDD" id="cd07765">
    <property type="entry name" value="KRAB_A-box"/>
    <property type="match status" value="1"/>
</dbReference>
<keyword evidence="3" id="KW-1185">Reference proteome</keyword>
<dbReference type="SMART" id="SM00349">
    <property type="entry name" value="KRAB"/>
    <property type="match status" value="1"/>
</dbReference>
<dbReference type="SUPFAM" id="SSF109640">
    <property type="entry name" value="KRAB domain (Kruppel-associated box)"/>
    <property type="match status" value="1"/>
</dbReference>
<evidence type="ECO:0000313" key="2">
    <source>
        <dbReference type="Ensembl" id="ENSLLEP00000036239.1"/>
    </source>
</evidence>
<dbReference type="InterPro" id="IPR050169">
    <property type="entry name" value="Krueppel_C2H2_ZnF"/>
</dbReference>
<sequence length="63" mass="7487">VDLNGWMHVTFHDVAVWFTEDEWSGLWTWQKSLYMEVMLENYRLLVSLGEGRTPELKPWTGIS</sequence>
<dbReference type="GeneTree" id="ENSGT01150000288178"/>
<dbReference type="PANTHER" id="PTHR23232:SF142">
    <property type="entry name" value="GASTRULA ZINC FINGER PROTEIN XLCGF57.1-LIKE-RELATED"/>
    <property type="match status" value="1"/>
</dbReference>
<proteinExistence type="predicted"/>
<evidence type="ECO:0000259" key="1">
    <source>
        <dbReference type="PROSITE" id="PS50805"/>
    </source>
</evidence>
<protein>
    <recommendedName>
        <fullName evidence="1">KRAB domain-containing protein</fullName>
    </recommendedName>
</protein>
<dbReference type="Pfam" id="PF01352">
    <property type="entry name" value="KRAB"/>
    <property type="match status" value="1"/>
</dbReference>
<dbReference type="GO" id="GO:0006355">
    <property type="term" value="P:regulation of DNA-templated transcription"/>
    <property type="evidence" value="ECO:0007669"/>
    <property type="project" value="InterPro"/>
</dbReference>
<dbReference type="InterPro" id="IPR036051">
    <property type="entry name" value="KRAB_dom_sf"/>
</dbReference>
<dbReference type="Gene3D" id="6.10.140.140">
    <property type="match status" value="1"/>
</dbReference>
<dbReference type="AlphaFoldDB" id="A0A8C5QDK6"/>
<name>A0A8C5QDK6_9ANUR</name>
<dbReference type="OrthoDB" id="9892686at2759"/>
<dbReference type="PROSITE" id="PS50805">
    <property type="entry name" value="KRAB"/>
    <property type="match status" value="1"/>
</dbReference>
<reference evidence="2" key="1">
    <citation type="submission" date="2025-08" db="UniProtKB">
        <authorList>
            <consortium name="Ensembl"/>
        </authorList>
    </citation>
    <scope>IDENTIFICATION</scope>
</reference>
<feature type="domain" description="KRAB" evidence="1">
    <location>
        <begin position="9"/>
        <end position="63"/>
    </location>
</feature>